<keyword evidence="3" id="KW-1185">Reference proteome</keyword>
<dbReference type="Proteomes" id="UP001642464">
    <property type="component" value="Unassembled WGS sequence"/>
</dbReference>
<protein>
    <submittedName>
        <fullName evidence="2">Uncharacterized protein</fullName>
    </submittedName>
</protein>
<proteinExistence type="predicted"/>
<dbReference type="EMBL" id="CAXAMM010039192">
    <property type="protein sequence ID" value="CAK9084593.1"/>
    <property type="molecule type" value="Genomic_DNA"/>
</dbReference>
<evidence type="ECO:0000313" key="2">
    <source>
        <dbReference type="EMBL" id="CAK9084593.1"/>
    </source>
</evidence>
<organism evidence="2 3">
    <name type="scientific">Durusdinium trenchii</name>
    <dbReference type="NCBI Taxonomy" id="1381693"/>
    <lineage>
        <taxon>Eukaryota</taxon>
        <taxon>Sar</taxon>
        <taxon>Alveolata</taxon>
        <taxon>Dinophyceae</taxon>
        <taxon>Suessiales</taxon>
        <taxon>Symbiodiniaceae</taxon>
        <taxon>Durusdinium</taxon>
    </lineage>
</organism>
<reference evidence="2 3" key="1">
    <citation type="submission" date="2024-02" db="EMBL/GenBank/DDBJ databases">
        <authorList>
            <person name="Chen Y."/>
            <person name="Shah S."/>
            <person name="Dougan E. K."/>
            <person name="Thang M."/>
            <person name="Chan C."/>
        </authorList>
    </citation>
    <scope>NUCLEOTIDE SEQUENCE [LARGE SCALE GENOMIC DNA]</scope>
</reference>
<evidence type="ECO:0000313" key="3">
    <source>
        <dbReference type="Proteomes" id="UP001642464"/>
    </source>
</evidence>
<evidence type="ECO:0000256" key="1">
    <source>
        <dbReference type="SAM" id="MobiDB-lite"/>
    </source>
</evidence>
<comment type="caution">
    <text evidence="2">The sequence shown here is derived from an EMBL/GenBank/DDBJ whole genome shotgun (WGS) entry which is preliminary data.</text>
</comment>
<name>A0ABP0QAA3_9DINO</name>
<gene>
    <name evidence="2" type="ORF">SCF082_LOCUS40120</name>
</gene>
<feature type="compositionally biased region" description="Pro residues" evidence="1">
    <location>
        <begin position="141"/>
        <end position="152"/>
    </location>
</feature>
<feature type="region of interest" description="Disordered" evidence="1">
    <location>
        <begin position="132"/>
        <end position="160"/>
    </location>
</feature>
<sequence length="235" mass="24356">MSRACVQCTLLCADPAASCCSLCGGALTKTFNRSLNSGTCIDLDDDSQQEVGADCARQKSRACPRCTLICESDLCDACGAEMEPVRKRPKTETTGHGAAPALSRPPGIADFFSRRAEPSPTPTSIGAALATASAVAVSEDPPLPPPAEPPPEALGEEPSGSWCAAEAASELVKSCESFGHARVTKGLSPLKGLPYRLLAAALDALEATKSRLSKDAILTNAFRTMLAMSVSVEEA</sequence>
<accession>A0ABP0QAA3</accession>